<sequence length="228" mass="26252">MAGEAGTLIGEEASPKYIVEHLDELEEWSILEYIHICETVKDKNVIFTNFDRPFDEVSKEHKPTCYEQPIRELKEKFEWKKICLLDMKAKDILTCKDKEHLDYLLFGGILGNVPSDDRTSILRKCQFVISRNLGEMQMTTNTAVLVCHIILNNQVEFKDIPFVDNPEIALRNEKESMVLPFRFVSKSFFTGLDQDRNVPVLPRNFTEYLIGLGDQRVGDLDDFLSGGV</sequence>
<accession>A0A0D9QH75</accession>
<dbReference type="Proteomes" id="UP000054561">
    <property type="component" value="Unassembled WGS sequence"/>
</dbReference>
<dbReference type="GO" id="GO:0035241">
    <property type="term" value="F:protein-arginine omega-N monomethyltransferase activity"/>
    <property type="evidence" value="ECO:0007669"/>
    <property type="project" value="TreeGrafter"/>
</dbReference>
<reference evidence="1 2" key="1">
    <citation type="submission" date="2014-03" db="EMBL/GenBank/DDBJ databases">
        <title>The Genome Sequence of Plasmodium fragile nilgiri.</title>
        <authorList>
            <consortium name="The Broad Institute Genomics Platform"/>
            <consortium name="The Broad Institute Genome Sequencing Center for Infectious Disease"/>
            <person name="Neafsey D."/>
            <person name="Duraisingh M."/>
            <person name="Young S.K."/>
            <person name="Zeng Q."/>
            <person name="Gargeya S."/>
            <person name="Abouelleil A."/>
            <person name="Alvarado L."/>
            <person name="Chapman S.B."/>
            <person name="Gainer-Dewar J."/>
            <person name="Goldberg J."/>
            <person name="Griggs A."/>
            <person name="Gujja S."/>
            <person name="Hansen M."/>
            <person name="Howarth C."/>
            <person name="Imamovic A."/>
            <person name="Larimer J."/>
            <person name="Pearson M."/>
            <person name="Poon T.W."/>
            <person name="Priest M."/>
            <person name="Roberts A."/>
            <person name="Saif S."/>
            <person name="Shea T."/>
            <person name="Sykes S."/>
            <person name="Wortman J."/>
            <person name="Nusbaum C."/>
            <person name="Birren B."/>
        </authorList>
    </citation>
    <scope>NUCLEOTIDE SEQUENCE [LARGE SCALE GENOMIC DNA]</scope>
    <source>
        <strain evidence="2">nilgiri</strain>
    </source>
</reference>
<dbReference type="InterPro" id="IPR007364">
    <property type="entry name" value="SFM1-like"/>
</dbReference>
<dbReference type="PANTHER" id="PTHR35517:SF1">
    <property type="entry name" value="PROTEIN ARGININE N-METHYLTRANSFERASE SFM1"/>
    <property type="match status" value="1"/>
</dbReference>
<dbReference type="GeneID" id="24269351"/>
<name>A0A0D9QH75_PLAFR</name>
<dbReference type="RefSeq" id="XP_012337070.1">
    <property type="nucleotide sequence ID" value="XM_012481647.1"/>
</dbReference>
<dbReference type="EMBL" id="KQ001696">
    <property type="protein sequence ID" value="KJP86318.1"/>
    <property type="molecule type" value="Genomic_DNA"/>
</dbReference>
<dbReference type="AlphaFoldDB" id="A0A0D9QH75"/>
<gene>
    <name evidence="1" type="ORF">AK88_04037</name>
</gene>
<dbReference type="CDD" id="cd18090">
    <property type="entry name" value="Arginine_MT_Sfm1"/>
    <property type="match status" value="1"/>
</dbReference>
<dbReference type="PANTHER" id="PTHR35517">
    <property type="entry name" value="PROTEIN ARGININE N-METHYLTRANSFERASE SFM1"/>
    <property type="match status" value="1"/>
</dbReference>
<dbReference type="OMA" id="LEYIHIC"/>
<organism evidence="1 2">
    <name type="scientific">Plasmodium fragile</name>
    <dbReference type="NCBI Taxonomy" id="5857"/>
    <lineage>
        <taxon>Eukaryota</taxon>
        <taxon>Sar</taxon>
        <taxon>Alveolata</taxon>
        <taxon>Apicomplexa</taxon>
        <taxon>Aconoidasida</taxon>
        <taxon>Haemosporida</taxon>
        <taxon>Plasmodiidae</taxon>
        <taxon>Plasmodium</taxon>
        <taxon>Plasmodium (Plasmodium)</taxon>
    </lineage>
</organism>
<evidence type="ECO:0000313" key="2">
    <source>
        <dbReference type="Proteomes" id="UP000054561"/>
    </source>
</evidence>
<dbReference type="VEuPathDB" id="PlasmoDB:AK88_04037"/>
<keyword evidence="2" id="KW-1185">Reference proteome</keyword>
<protein>
    <recommendedName>
        <fullName evidence="3">SAM-dependent RNA methyltransferase</fullName>
    </recommendedName>
</protein>
<dbReference type="Pfam" id="PF04252">
    <property type="entry name" value="SFM1-like"/>
    <property type="match status" value="1"/>
</dbReference>
<evidence type="ECO:0008006" key="3">
    <source>
        <dbReference type="Google" id="ProtNLM"/>
    </source>
</evidence>
<dbReference type="OrthoDB" id="373498at2759"/>
<proteinExistence type="predicted"/>
<evidence type="ECO:0000313" key="1">
    <source>
        <dbReference type="EMBL" id="KJP86318.1"/>
    </source>
</evidence>